<dbReference type="Gene3D" id="3.30.200.20">
    <property type="entry name" value="Phosphorylase Kinase, domain 1"/>
    <property type="match status" value="1"/>
</dbReference>
<dbReference type="Proteomes" id="UP000549394">
    <property type="component" value="Unassembled WGS sequence"/>
</dbReference>
<protein>
    <submittedName>
        <fullName evidence="2">Uncharacterized protein</fullName>
    </submittedName>
</protein>
<sequence length="86" mass="9443">MTSGERGESVTSVEKSQPEVGRKLTPYEKVTKDLSNDPNAMKEITLGKRIGFYKIRSELGSGNFSQVKMGVHTLTKGNSHLNNSQS</sequence>
<organism evidence="2 3">
    <name type="scientific">Dimorphilus gyrociliatus</name>
    <dbReference type="NCBI Taxonomy" id="2664684"/>
    <lineage>
        <taxon>Eukaryota</taxon>
        <taxon>Metazoa</taxon>
        <taxon>Spiralia</taxon>
        <taxon>Lophotrochozoa</taxon>
        <taxon>Annelida</taxon>
        <taxon>Polychaeta</taxon>
        <taxon>Polychaeta incertae sedis</taxon>
        <taxon>Dinophilidae</taxon>
        <taxon>Dimorphilus</taxon>
    </lineage>
</organism>
<proteinExistence type="predicted"/>
<dbReference type="OrthoDB" id="193931at2759"/>
<dbReference type="AlphaFoldDB" id="A0A7I8W8R1"/>
<evidence type="ECO:0000256" key="1">
    <source>
        <dbReference type="SAM" id="MobiDB-lite"/>
    </source>
</evidence>
<name>A0A7I8W8R1_9ANNE</name>
<gene>
    <name evidence="2" type="ORF">DGYR_LOCUS12046</name>
</gene>
<comment type="caution">
    <text evidence="2">The sequence shown here is derived from an EMBL/GenBank/DDBJ whole genome shotgun (WGS) entry which is preliminary data.</text>
</comment>
<keyword evidence="3" id="KW-1185">Reference proteome</keyword>
<evidence type="ECO:0000313" key="2">
    <source>
        <dbReference type="EMBL" id="CAD5124511.1"/>
    </source>
</evidence>
<evidence type="ECO:0000313" key="3">
    <source>
        <dbReference type="Proteomes" id="UP000549394"/>
    </source>
</evidence>
<feature type="region of interest" description="Disordered" evidence="1">
    <location>
        <begin position="1"/>
        <end position="23"/>
    </location>
</feature>
<dbReference type="EMBL" id="CAJFCJ010000021">
    <property type="protein sequence ID" value="CAD5124511.1"/>
    <property type="molecule type" value="Genomic_DNA"/>
</dbReference>
<accession>A0A7I8W8R1</accession>
<reference evidence="2 3" key="1">
    <citation type="submission" date="2020-08" db="EMBL/GenBank/DDBJ databases">
        <authorList>
            <person name="Hejnol A."/>
        </authorList>
    </citation>
    <scope>NUCLEOTIDE SEQUENCE [LARGE SCALE GENOMIC DNA]</scope>
</reference>